<dbReference type="Proteomes" id="UP000002204">
    <property type="component" value="Chromosome"/>
</dbReference>
<dbReference type="RefSeq" id="WP_020909806.1">
    <property type="nucleotide sequence ID" value="NC_012490.1"/>
</dbReference>
<dbReference type="HOGENOM" id="CLU_1110707_0_0_11"/>
<sequence>MTTAEGSWLVDPAQYAPDESGEPTFPYPNKLVSINESSEEGAAERDRIHATCDPIVYTQYREEAVENVLDWFLRTGPAHALELHHQPAAAQALRDLPEIWHWVVLDKPTLLRKYVGPLKAALEVMNATMHARQDAHDLDAHTAARAAAKLLPLQPRTGPGRPTPFVQDIGWGVRNMLTPLGSKAGVWAMQVIWRGIEAARLADDLTPEAYSDAIEADLRRAFFDHVEAAIWVPKITSEDNEHSTSGGDPE</sequence>
<organism evidence="2 3">
    <name type="scientific">Rhodococcus erythropolis (strain PR4 / NBRC 100887)</name>
    <dbReference type="NCBI Taxonomy" id="234621"/>
    <lineage>
        <taxon>Bacteria</taxon>
        <taxon>Bacillati</taxon>
        <taxon>Actinomycetota</taxon>
        <taxon>Actinomycetes</taxon>
        <taxon>Mycobacteriales</taxon>
        <taxon>Nocardiaceae</taxon>
        <taxon>Rhodococcus</taxon>
        <taxon>Rhodococcus erythropolis group</taxon>
    </lineage>
</organism>
<protein>
    <submittedName>
        <fullName evidence="2">Uncharacterized protein</fullName>
    </submittedName>
</protein>
<name>C0ZVG8_RHOE4</name>
<reference evidence="3" key="1">
    <citation type="submission" date="2005-03" db="EMBL/GenBank/DDBJ databases">
        <title>Comparison of the complete genome sequences of Rhodococcus erythropolis PR4 and Rhodococcus opacus B4.</title>
        <authorList>
            <person name="Takarada H."/>
            <person name="Sekine M."/>
            <person name="Hosoyama A."/>
            <person name="Yamada R."/>
            <person name="Fujisawa T."/>
            <person name="Omata S."/>
            <person name="Shimizu A."/>
            <person name="Tsukatani N."/>
            <person name="Tanikawa S."/>
            <person name="Fujita N."/>
            <person name="Harayama S."/>
        </authorList>
    </citation>
    <scope>NUCLEOTIDE SEQUENCE [LARGE SCALE GENOMIC DNA]</scope>
    <source>
        <strain evidence="3">PR4 / NBRC 100887</strain>
    </source>
</reference>
<evidence type="ECO:0000256" key="1">
    <source>
        <dbReference type="SAM" id="MobiDB-lite"/>
    </source>
</evidence>
<gene>
    <name evidence="2" type="ordered locus">RER_59540</name>
</gene>
<accession>C0ZVG8</accession>
<evidence type="ECO:0000313" key="2">
    <source>
        <dbReference type="EMBL" id="BAH36662.1"/>
    </source>
</evidence>
<dbReference type="AlphaFoldDB" id="C0ZVG8"/>
<feature type="region of interest" description="Disordered" evidence="1">
    <location>
        <begin position="1"/>
        <end position="24"/>
    </location>
</feature>
<proteinExistence type="predicted"/>
<evidence type="ECO:0000313" key="3">
    <source>
        <dbReference type="Proteomes" id="UP000002204"/>
    </source>
</evidence>
<dbReference type="PATRIC" id="fig|234621.6.peg.6544"/>
<dbReference type="EMBL" id="AP008957">
    <property type="protein sequence ID" value="BAH36662.1"/>
    <property type="molecule type" value="Genomic_DNA"/>
</dbReference>
<reference evidence="2 3" key="2">
    <citation type="journal article" date="2006" name="Environ. Microbiol.">
        <title>Sequence analysis of three plasmids harboured in Rhodococcus erythropolis strain PR4.</title>
        <authorList>
            <person name="Sekine M."/>
            <person name="Tanikawa S."/>
            <person name="Omata S."/>
            <person name="Saito M."/>
            <person name="Fujisawa T."/>
            <person name="Tsukatani N."/>
            <person name="Tajima T."/>
            <person name="Sekigawa T."/>
            <person name="Kosugi H."/>
            <person name="Matsuo Y."/>
            <person name="Nishiko R."/>
            <person name="Imamura K."/>
            <person name="Ito M."/>
            <person name="Narita H."/>
            <person name="Tago S."/>
            <person name="Fujita N."/>
            <person name="Harayama S."/>
        </authorList>
    </citation>
    <scope>NUCLEOTIDE SEQUENCE [LARGE SCALE GENOMIC DNA]</scope>
    <source>
        <strain evidence="3">PR4 / NBRC 100887</strain>
    </source>
</reference>
<dbReference type="KEGG" id="rer:RER_59540"/>